<dbReference type="Proteomes" id="UP001499841">
    <property type="component" value="Unassembled WGS sequence"/>
</dbReference>
<feature type="compositionally biased region" description="Basic and acidic residues" evidence="1">
    <location>
        <begin position="225"/>
        <end position="234"/>
    </location>
</feature>
<reference evidence="4" key="1">
    <citation type="journal article" date="2019" name="Int. J. Syst. Evol. Microbiol.">
        <title>The Global Catalogue of Microorganisms (GCM) 10K type strain sequencing project: providing services to taxonomists for standard genome sequencing and annotation.</title>
        <authorList>
            <consortium name="The Broad Institute Genomics Platform"/>
            <consortium name="The Broad Institute Genome Sequencing Center for Infectious Disease"/>
            <person name="Wu L."/>
            <person name="Ma J."/>
        </authorList>
    </citation>
    <scope>NUCLEOTIDE SEQUENCE [LARGE SCALE GENOMIC DNA]</scope>
    <source>
        <strain evidence="4">JCM 17459</strain>
    </source>
</reference>
<name>A0ABP8ESM9_9MICO</name>
<dbReference type="SUPFAM" id="SSF75005">
    <property type="entry name" value="Arabinanase/levansucrase/invertase"/>
    <property type="match status" value="1"/>
</dbReference>
<evidence type="ECO:0000313" key="4">
    <source>
        <dbReference type="Proteomes" id="UP001499841"/>
    </source>
</evidence>
<evidence type="ECO:0000313" key="3">
    <source>
        <dbReference type="EMBL" id="GAA4286961.1"/>
    </source>
</evidence>
<dbReference type="InterPro" id="IPR023296">
    <property type="entry name" value="Glyco_hydro_beta-prop_sf"/>
</dbReference>
<protein>
    <recommendedName>
        <fullName evidence="2">Glucosamine inositolphosphorylceramide transferase 1 N-terminal domain-containing protein</fullName>
    </recommendedName>
</protein>
<organism evidence="3 4">
    <name type="scientific">Georgenia daeguensis</name>
    <dbReference type="NCBI Taxonomy" id="908355"/>
    <lineage>
        <taxon>Bacteria</taxon>
        <taxon>Bacillati</taxon>
        <taxon>Actinomycetota</taxon>
        <taxon>Actinomycetes</taxon>
        <taxon>Micrococcales</taxon>
        <taxon>Bogoriellaceae</taxon>
        <taxon>Georgenia</taxon>
    </lineage>
</organism>
<feature type="domain" description="Glucosamine inositolphosphorylceramide transferase 1 N-terminal" evidence="2">
    <location>
        <begin position="299"/>
        <end position="505"/>
    </location>
</feature>
<comment type="caution">
    <text evidence="3">The sequence shown here is derived from an EMBL/GenBank/DDBJ whole genome shotgun (WGS) entry which is preliminary data.</text>
</comment>
<dbReference type="RefSeq" id="WP_345039062.1">
    <property type="nucleotide sequence ID" value="NZ_BAABBA010000005.1"/>
</dbReference>
<evidence type="ECO:0000256" key="1">
    <source>
        <dbReference type="SAM" id="MobiDB-lite"/>
    </source>
</evidence>
<dbReference type="InterPro" id="IPR056442">
    <property type="entry name" value="GINT1_N"/>
</dbReference>
<evidence type="ECO:0000259" key="2">
    <source>
        <dbReference type="Pfam" id="PF24793"/>
    </source>
</evidence>
<feature type="region of interest" description="Disordered" evidence="1">
    <location>
        <begin position="542"/>
        <end position="564"/>
    </location>
</feature>
<proteinExistence type="predicted"/>
<sequence length="564" mass="62390">MGDRPVRVGLICTSPHVTAYTKDFIDWAARQDDVEVTHLILARAPAGGPGTRAGLPLTLRALSVLESAVLRRLRGFRDHGRTVDLGELMPRVTLAARTAPDGVLAFDDAAARTVRSLGLDVLVANGTRMRGPVLEVPRLGTLAVQHEVDPLGPPGFWEVLHGRASTVYSIHRLTADGGSVVVRRGRTWTGLFAELNHAIVMRRSYHHLQLLLKELARPGAPAAEPRLRPARPEPGEGWAAPAPATTADTLRYAARVAGTVTPKLVDKALGRPRWNVAWVRAPWREAGTAHATELPRRRGHFYADPFVVARDGRHYLFTEDYQRGVGRGRIFVHEIAEGRSREVGVALAEPFHLSFPYLFEHAGELYLVPESAKDRSIRIYRCTRFPLGWELVRVAMRDVDAVDTMIFPFGGRWWLLTSIAPPGTGDYSAELFAFHADSPLAQTWHPHAGNPLVMDPRRARNGGIVLDGGEVYRVNQRHGFGTYGEGAAVNRIVELTPTTFVEEPVTGISPNASLRVRRTHQLHTDGEYTVFDYVRTPRLRPPAVHRSASRRRTRGLVRLADPGS</sequence>
<gene>
    <name evidence="3" type="ORF">GCM10022262_13200</name>
</gene>
<dbReference type="EMBL" id="BAABBA010000005">
    <property type="protein sequence ID" value="GAA4286961.1"/>
    <property type="molecule type" value="Genomic_DNA"/>
</dbReference>
<keyword evidence="4" id="KW-1185">Reference proteome</keyword>
<dbReference type="Pfam" id="PF24793">
    <property type="entry name" value="GINT1_N"/>
    <property type="match status" value="1"/>
</dbReference>
<dbReference type="Gene3D" id="2.115.10.20">
    <property type="entry name" value="Glycosyl hydrolase domain, family 43"/>
    <property type="match status" value="1"/>
</dbReference>
<feature type="region of interest" description="Disordered" evidence="1">
    <location>
        <begin position="222"/>
        <end position="242"/>
    </location>
</feature>
<accession>A0ABP8ESM9</accession>